<dbReference type="AlphaFoldDB" id="A0A9Q8UR63"/>
<organism evidence="1 2">
    <name type="scientific">Passalora fulva</name>
    <name type="common">Tomato leaf mold</name>
    <name type="synonym">Cladosporium fulvum</name>
    <dbReference type="NCBI Taxonomy" id="5499"/>
    <lineage>
        <taxon>Eukaryota</taxon>
        <taxon>Fungi</taxon>
        <taxon>Dikarya</taxon>
        <taxon>Ascomycota</taxon>
        <taxon>Pezizomycotina</taxon>
        <taxon>Dothideomycetes</taxon>
        <taxon>Dothideomycetidae</taxon>
        <taxon>Mycosphaerellales</taxon>
        <taxon>Mycosphaerellaceae</taxon>
        <taxon>Fulvia</taxon>
    </lineage>
</organism>
<gene>
    <name evidence="1" type="ORF">CLAFUR5_06779</name>
</gene>
<dbReference type="Proteomes" id="UP000756132">
    <property type="component" value="Chromosome 6"/>
</dbReference>
<evidence type="ECO:0000313" key="1">
    <source>
        <dbReference type="EMBL" id="UJO19391.1"/>
    </source>
</evidence>
<keyword evidence="2" id="KW-1185">Reference proteome</keyword>
<dbReference type="RefSeq" id="XP_047763757.1">
    <property type="nucleotide sequence ID" value="XM_047905927.1"/>
</dbReference>
<reference evidence="1" key="1">
    <citation type="submission" date="2021-12" db="EMBL/GenBank/DDBJ databases">
        <authorList>
            <person name="Zaccaron A."/>
            <person name="Stergiopoulos I."/>
        </authorList>
    </citation>
    <scope>NUCLEOTIDE SEQUENCE</scope>
    <source>
        <strain evidence="1">Race5_Kim</strain>
    </source>
</reference>
<reference evidence="1" key="2">
    <citation type="journal article" date="2022" name="Microb. Genom.">
        <title>A chromosome-scale genome assembly of the tomato pathogen Cladosporium fulvum reveals a compartmentalized genome architecture and the presence of a dispensable chromosome.</title>
        <authorList>
            <person name="Zaccaron A.Z."/>
            <person name="Chen L.H."/>
            <person name="Samaras A."/>
            <person name="Stergiopoulos I."/>
        </authorList>
    </citation>
    <scope>NUCLEOTIDE SEQUENCE</scope>
    <source>
        <strain evidence="1">Race5_Kim</strain>
    </source>
</reference>
<sequence length="224" mass="25602">MSHPVEPRTSTSSTIMQPSAASKVFNIPELLENILIYLPKPYKDYTTREKHTSYYMGKVPHPLFQLFVLKRLNSTFKATIEGSRTCRRLMHLEPVSDTVKDRRVMMNWLLRDLGWTTHTTKQGRVGLRRLFDGGTWVSISKSLQATTAYFAQLQSWRAVAWHPATVSRANCVPQLFVTGAWEMIATGGTFGPDADLGELLNWYVTEMEKTYEMINEARHRGVGM</sequence>
<evidence type="ECO:0000313" key="2">
    <source>
        <dbReference type="Proteomes" id="UP000756132"/>
    </source>
</evidence>
<protein>
    <submittedName>
        <fullName evidence="1">Uncharacterized protein</fullName>
    </submittedName>
</protein>
<dbReference type="KEGG" id="ffu:CLAFUR5_06779"/>
<dbReference type="GeneID" id="71986657"/>
<accession>A0A9Q8UR63</accession>
<dbReference type="EMBL" id="CP090168">
    <property type="protein sequence ID" value="UJO19391.1"/>
    <property type="molecule type" value="Genomic_DNA"/>
</dbReference>
<name>A0A9Q8UR63_PASFU</name>
<proteinExistence type="predicted"/>
<dbReference type="OrthoDB" id="3640679at2759"/>